<keyword evidence="5" id="KW-0067">ATP-binding</keyword>
<dbReference type="InterPro" id="IPR001257">
    <property type="entry name" value="Parvovirus_NS1_helicase"/>
</dbReference>
<evidence type="ECO:0000259" key="6">
    <source>
        <dbReference type="PROSITE" id="PS51206"/>
    </source>
</evidence>
<protein>
    <submittedName>
        <fullName evidence="7">Putative NS1 protein</fullName>
    </submittedName>
</protein>
<reference evidence="7 8" key="1">
    <citation type="journal article" date="2019" name="Viruses">
        <title>A New Prevalent Densovirus Discovered in Acari. Insight from Metagenomics in Viral Communities Associated with Two-Spotted Mite (Tetranychus urticae) Populations.</title>
        <authorList>
            <person name="Francois S."/>
            <person name="Mutuel D."/>
            <person name="Duncan A.B."/>
            <person name="Rodrigues L.R."/>
            <person name="Danzelle C."/>
            <person name="Lefevre S."/>
            <person name="Santos I."/>
            <person name="Frayssinet M."/>
            <person name="Fernandez E."/>
            <person name="Filloux D."/>
            <person name="Roumagnac P."/>
            <person name="Froissart R."/>
            <person name="Ogliastro M."/>
        </authorList>
    </citation>
    <scope>NUCLEOTIDE SEQUENCE [LARGE SCALE GENOMIC DNA]</scope>
    <source>
        <strain evidence="7 8">Lisbon</strain>
    </source>
</reference>
<dbReference type="InterPro" id="IPR014015">
    <property type="entry name" value="Helicase_SF3_DNA-vir"/>
</dbReference>
<keyword evidence="8" id="KW-1185">Reference proteome</keyword>
<comment type="subcellular location">
    <subcellularLocation>
        <location evidence="1">Host nucleus</location>
    </subcellularLocation>
</comment>
<organism evidence="7 8">
    <name type="scientific">Tetranychus urticae-associated ambidensovirus</name>
    <dbReference type="NCBI Taxonomy" id="2555904"/>
    <lineage>
        <taxon>Viruses</taxon>
        <taxon>Monodnaviria</taxon>
        <taxon>Shotokuvirae</taxon>
        <taxon>Cossaviricota</taxon>
        <taxon>Quintoviricetes</taxon>
        <taxon>Piccovirales</taxon>
        <taxon>Parvoviridae</taxon>
        <taxon>Densovirinae</taxon>
        <taxon>Tetuambidensovirus</taxon>
        <taxon>Tetuambidensovirus trombidiform1</taxon>
    </lineage>
</organism>
<dbReference type="RefSeq" id="YP_010798226.1">
    <property type="nucleotide sequence ID" value="NC_076372.1"/>
</dbReference>
<accession>A0A482G2U9</accession>
<dbReference type="PROSITE" id="PS51206">
    <property type="entry name" value="SF3_HELICASE_1"/>
    <property type="match status" value="1"/>
</dbReference>
<keyword evidence="2" id="KW-1048">Host nucleus</keyword>
<dbReference type="Proteomes" id="UP000681822">
    <property type="component" value="Segment"/>
</dbReference>
<keyword evidence="3" id="KW-0235">DNA replication</keyword>
<dbReference type="InterPro" id="IPR027417">
    <property type="entry name" value="P-loop_NTPase"/>
</dbReference>
<evidence type="ECO:0000256" key="4">
    <source>
        <dbReference type="ARBA" id="ARBA00022741"/>
    </source>
</evidence>
<dbReference type="SUPFAM" id="SSF52540">
    <property type="entry name" value="P-loop containing nucleoside triphosphate hydrolases"/>
    <property type="match status" value="1"/>
</dbReference>
<dbReference type="KEGG" id="vg:80536343"/>
<evidence type="ECO:0000313" key="8">
    <source>
        <dbReference type="Proteomes" id="UP000681822"/>
    </source>
</evidence>
<dbReference type="GO" id="GO:0042025">
    <property type="term" value="C:host cell nucleus"/>
    <property type="evidence" value="ECO:0007669"/>
    <property type="project" value="UniProtKB-SubCell"/>
</dbReference>
<dbReference type="GeneID" id="80536343"/>
<dbReference type="GO" id="GO:0005524">
    <property type="term" value="F:ATP binding"/>
    <property type="evidence" value="ECO:0007669"/>
    <property type="project" value="UniProtKB-KW"/>
</dbReference>
<evidence type="ECO:0000256" key="5">
    <source>
        <dbReference type="ARBA" id="ARBA00022840"/>
    </source>
</evidence>
<proteinExistence type="predicted"/>
<dbReference type="Pfam" id="PF01057">
    <property type="entry name" value="Parvo_NS1"/>
    <property type="match status" value="1"/>
</dbReference>
<name>A0A482G2U9_9VIRU</name>
<evidence type="ECO:0000256" key="3">
    <source>
        <dbReference type="ARBA" id="ARBA00022705"/>
    </source>
</evidence>
<dbReference type="Gene3D" id="3.40.50.300">
    <property type="entry name" value="P-loop containing nucleotide triphosphate hydrolases"/>
    <property type="match status" value="1"/>
</dbReference>
<dbReference type="GO" id="GO:0006260">
    <property type="term" value="P:DNA replication"/>
    <property type="evidence" value="ECO:0007669"/>
    <property type="project" value="UniProtKB-KW"/>
</dbReference>
<keyword evidence="4" id="KW-0547">Nucleotide-binding</keyword>
<dbReference type="EMBL" id="MK543949">
    <property type="protein sequence ID" value="QBO56618.1"/>
    <property type="molecule type" value="Genomic_DNA"/>
</dbReference>
<evidence type="ECO:0000313" key="7">
    <source>
        <dbReference type="EMBL" id="QBO56618.1"/>
    </source>
</evidence>
<dbReference type="GO" id="GO:0019079">
    <property type="term" value="P:viral genome replication"/>
    <property type="evidence" value="ECO:0007669"/>
    <property type="project" value="InterPro"/>
</dbReference>
<evidence type="ECO:0000256" key="1">
    <source>
        <dbReference type="ARBA" id="ARBA00004147"/>
    </source>
</evidence>
<feature type="domain" description="SF3 helicase" evidence="6">
    <location>
        <begin position="383"/>
        <end position="543"/>
    </location>
</feature>
<evidence type="ECO:0000256" key="2">
    <source>
        <dbReference type="ARBA" id="ARBA00022562"/>
    </source>
</evidence>
<sequence length="543" mass="62756">MAHRYHCTTSSRCFFGGSSSYNTPICNGPESTSSLVCSEEISEDCVGTVDRVRYGAWSDIVFNIFERVKRSCELSYIWHTDIIADGGFDEVERLIAQATKYPKKNGIIGIIYHPEGKEEEDKGHIHVYHNCNYSCSTCRCSFLRGFRVKRRRHRHNVCLRFANTKEYWYKWVKYFITPPRRLLHLEIAGMDFCGQVLRNQDIRQSQQTKISKTNGNVETSCLLCEDVITKQREERINLSQNQQEVGSNNENEPSTSTAISISRFKPGGSLRQKGLTVRQLVDILLDFVTVPIESTCHLPKWVNNEHLCLYDSRDRIYQIAVTTLQRRLQFYDFNQFVNVHAYASCPTYYSNGNPSHYLSVAESMDAIEKLLLFQYGDFNGVKDFIITLFNICERKYPKLNSIYVEGPANSGKSWFFYMVAAFYINVGHVKNFVRGQNFPLNDCGNRRILIWNEPSIMPSAYDTVKMLTGGDPCPAAVKYQNDATISKTPVIFTANNKVFNFSDSIWSSRIKYYHWNACDLLRDIDRYPHPLCYEKLVNKYVNQ</sequence>